<dbReference type="InterPro" id="IPR001909">
    <property type="entry name" value="KRAB"/>
</dbReference>
<evidence type="ECO:0000259" key="2">
    <source>
        <dbReference type="PROSITE" id="PS50805"/>
    </source>
</evidence>
<dbReference type="Proteomes" id="UP000694559">
    <property type="component" value="Unplaced"/>
</dbReference>
<dbReference type="SMART" id="SM00349">
    <property type="entry name" value="KRAB"/>
    <property type="match status" value="1"/>
</dbReference>
<dbReference type="InterPro" id="IPR036051">
    <property type="entry name" value="KRAB_dom_sf"/>
</dbReference>
<protein>
    <recommendedName>
        <fullName evidence="2">KRAB domain-containing protein</fullName>
    </recommendedName>
</protein>
<keyword evidence="1" id="KW-0732">Signal</keyword>
<dbReference type="Gene3D" id="6.10.140.140">
    <property type="match status" value="1"/>
</dbReference>
<dbReference type="SUPFAM" id="SSF109640">
    <property type="entry name" value="KRAB domain (Kruppel-associated box)"/>
    <property type="match status" value="1"/>
</dbReference>
<dbReference type="Ensembl" id="ENSNNAT00000004257.1">
    <property type="protein sequence ID" value="ENSNNAP00000004069.1"/>
    <property type="gene ID" value="ENSNNAG00000002742.1"/>
</dbReference>
<reference evidence="3" key="2">
    <citation type="submission" date="2025-09" db="UniProtKB">
        <authorList>
            <consortium name="Ensembl"/>
        </authorList>
    </citation>
    <scope>IDENTIFICATION</scope>
</reference>
<dbReference type="GO" id="GO:0006355">
    <property type="term" value="P:regulation of DNA-templated transcription"/>
    <property type="evidence" value="ECO:0007669"/>
    <property type="project" value="InterPro"/>
</dbReference>
<dbReference type="CDD" id="cd07765">
    <property type="entry name" value="KRAB_A-box"/>
    <property type="match status" value="1"/>
</dbReference>
<organism evidence="3 4">
    <name type="scientific">Naja naja</name>
    <name type="common">Indian cobra</name>
    <dbReference type="NCBI Taxonomy" id="35670"/>
    <lineage>
        <taxon>Eukaryota</taxon>
        <taxon>Metazoa</taxon>
        <taxon>Chordata</taxon>
        <taxon>Craniata</taxon>
        <taxon>Vertebrata</taxon>
        <taxon>Euteleostomi</taxon>
        <taxon>Lepidosauria</taxon>
        <taxon>Squamata</taxon>
        <taxon>Bifurcata</taxon>
        <taxon>Unidentata</taxon>
        <taxon>Episquamata</taxon>
        <taxon>Toxicofera</taxon>
        <taxon>Serpentes</taxon>
        <taxon>Colubroidea</taxon>
        <taxon>Elapidae</taxon>
        <taxon>Elapinae</taxon>
        <taxon>Naja</taxon>
    </lineage>
</organism>
<keyword evidence="4" id="KW-1185">Reference proteome</keyword>
<name>A0A8C6VBU5_NAJNA</name>
<feature type="domain" description="KRAB" evidence="2">
    <location>
        <begin position="13"/>
        <end position="82"/>
    </location>
</feature>
<dbReference type="GeneTree" id="ENSGT01150000286941"/>
<evidence type="ECO:0000313" key="3">
    <source>
        <dbReference type="Ensembl" id="ENSNNAP00000004069.1"/>
    </source>
</evidence>
<dbReference type="Pfam" id="PF01352">
    <property type="entry name" value="KRAB"/>
    <property type="match status" value="1"/>
</dbReference>
<dbReference type="PROSITE" id="PS50805">
    <property type="entry name" value="KRAB"/>
    <property type="match status" value="1"/>
</dbReference>
<feature type="chain" id="PRO_5034134519" description="KRAB domain-containing protein" evidence="1">
    <location>
        <begin position="20"/>
        <end position="91"/>
    </location>
</feature>
<evidence type="ECO:0000256" key="1">
    <source>
        <dbReference type="SAM" id="SignalP"/>
    </source>
</evidence>
<sequence length="91" mass="10222">SAAALTFFLSGFLSFEEVAVDFTLEEWALLDWSQRRALCVEVTLEAFRNIIALGKSPLCSRFHSLGKEGFFGELKLSNVINSYITSSSHYH</sequence>
<accession>A0A8C6VBU5</accession>
<feature type="signal peptide" evidence="1">
    <location>
        <begin position="1"/>
        <end position="19"/>
    </location>
</feature>
<dbReference type="AlphaFoldDB" id="A0A8C6VBU5"/>
<reference evidence="3" key="1">
    <citation type="submission" date="2025-08" db="UniProtKB">
        <authorList>
            <consortium name="Ensembl"/>
        </authorList>
    </citation>
    <scope>IDENTIFICATION</scope>
</reference>
<proteinExistence type="predicted"/>
<evidence type="ECO:0000313" key="4">
    <source>
        <dbReference type="Proteomes" id="UP000694559"/>
    </source>
</evidence>